<gene>
    <name evidence="1" type="ordered locus">Cag_0683</name>
</gene>
<organism evidence="1">
    <name type="scientific">Chlorobium chlorochromatii (strain CaD3)</name>
    <dbReference type="NCBI Taxonomy" id="340177"/>
    <lineage>
        <taxon>Bacteria</taxon>
        <taxon>Pseudomonadati</taxon>
        <taxon>Chlorobiota</taxon>
        <taxon>Chlorobiia</taxon>
        <taxon>Chlorobiales</taxon>
        <taxon>Chlorobiaceae</taxon>
        <taxon>Chlorobium/Pelodictyon group</taxon>
        <taxon>Chlorobium</taxon>
    </lineage>
</organism>
<dbReference type="EMBL" id="CP000108">
    <property type="protein sequence ID" value="ABB27955.1"/>
    <property type="molecule type" value="Genomic_DNA"/>
</dbReference>
<protein>
    <submittedName>
        <fullName evidence="1">Uncharacterized protein</fullName>
    </submittedName>
</protein>
<reference evidence="1" key="1">
    <citation type="submission" date="2005-08" db="EMBL/GenBank/DDBJ databases">
        <title>Complete sequence of Chlorobium chlorochromatii CaD3.</title>
        <authorList>
            <person name="Copeland A."/>
            <person name="Lucas S."/>
            <person name="Lapidus A."/>
            <person name="Barry K."/>
            <person name="Detter J.C."/>
            <person name="Glavina T."/>
            <person name="Hammon N."/>
            <person name="Israni S."/>
            <person name="Pitluck S."/>
            <person name="Bryant D."/>
            <person name="Schmutz J."/>
            <person name="Larimer F."/>
            <person name="Land M."/>
            <person name="Kyrpides N."/>
            <person name="Ivanova N."/>
            <person name="Richardson P."/>
        </authorList>
    </citation>
    <scope>NUCLEOTIDE SEQUENCE [LARGE SCALE GENOMIC DNA]</scope>
    <source>
        <strain evidence="1">CaD3</strain>
    </source>
</reference>
<proteinExistence type="predicted"/>
<dbReference type="HOGENOM" id="CLU_1607919_0_0_10"/>
<evidence type="ECO:0000313" key="1">
    <source>
        <dbReference type="EMBL" id="ABB27955.1"/>
    </source>
</evidence>
<dbReference type="KEGG" id="cch:Cag_0683"/>
<accession>Q3ASS0</accession>
<dbReference type="AlphaFoldDB" id="Q3ASS0"/>
<sequence length="165" mass="19015">MNDGIVIPTSQFSIINKNPTHSTHPLIAKNLVQDKRQPQGLPLHFYNSPPLEGCPKGGVVFRANSNCGQKGLPQRAAPYFPLSTQYFSTPPFSINVIRYKKRLRVRVIRGIRGEWFVRGLFGVARVHHNTQHYPFYTSYVYKQYNERLYSHCFCGLHENCYGIRS</sequence>
<name>Q3ASS0_CHLCH</name>